<dbReference type="SUPFAM" id="SSF51905">
    <property type="entry name" value="FAD/NAD(P)-binding domain"/>
    <property type="match status" value="1"/>
</dbReference>
<evidence type="ECO:0000313" key="12">
    <source>
        <dbReference type="EMBL" id="KAK7052825.1"/>
    </source>
</evidence>
<feature type="binding site" evidence="9">
    <location>
        <position position="239"/>
    </location>
    <ligand>
        <name>FAD</name>
        <dbReference type="ChEBI" id="CHEBI:57692"/>
    </ligand>
</feature>
<evidence type="ECO:0000256" key="7">
    <source>
        <dbReference type="ARBA" id="ARBA00023180"/>
    </source>
</evidence>
<dbReference type="PANTHER" id="PTHR11552">
    <property type="entry name" value="GLUCOSE-METHANOL-CHOLINE GMC OXIDOREDUCTASE"/>
    <property type="match status" value="1"/>
</dbReference>
<keyword evidence="4" id="KW-0732">Signal</keyword>
<dbReference type="InterPro" id="IPR007867">
    <property type="entry name" value="GMC_OxRtase_C"/>
</dbReference>
<feature type="active site" description="Proton acceptor" evidence="8">
    <location>
        <position position="524"/>
    </location>
</feature>
<evidence type="ECO:0000256" key="9">
    <source>
        <dbReference type="PIRSR" id="PIRSR000137-2"/>
    </source>
</evidence>
<dbReference type="PIRSF" id="PIRSF000137">
    <property type="entry name" value="Alcohol_oxidase"/>
    <property type="match status" value="1"/>
</dbReference>
<dbReference type="GO" id="GO:0016614">
    <property type="term" value="F:oxidoreductase activity, acting on CH-OH group of donors"/>
    <property type="evidence" value="ECO:0007669"/>
    <property type="project" value="InterPro"/>
</dbReference>
<comment type="caution">
    <text evidence="12">The sequence shown here is derived from an EMBL/GenBank/DDBJ whole genome shotgun (WGS) entry which is preliminary data.</text>
</comment>
<dbReference type="InterPro" id="IPR036188">
    <property type="entry name" value="FAD/NAD-bd_sf"/>
</dbReference>
<feature type="domain" description="Glucose-methanol-choline oxidoreductase N-terminal" evidence="10">
    <location>
        <begin position="9"/>
        <end position="296"/>
    </location>
</feature>
<dbReference type="InterPro" id="IPR012132">
    <property type="entry name" value="GMC_OxRdtase"/>
</dbReference>
<dbReference type="Gene3D" id="3.50.50.60">
    <property type="entry name" value="FAD/NAD(P)-binding domain"/>
    <property type="match status" value="1"/>
</dbReference>
<feature type="binding site" evidence="9">
    <location>
        <begin position="18"/>
        <end position="19"/>
    </location>
    <ligand>
        <name>FAD</name>
        <dbReference type="ChEBI" id="CHEBI:57692"/>
    </ligand>
</feature>
<evidence type="ECO:0000256" key="1">
    <source>
        <dbReference type="ARBA" id="ARBA00001974"/>
    </source>
</evidence>
<feature type="domain" description="Glucose-methanol-choline oxidoreductase C-terminal" evidence="11">
    <location>
        <begin position="445"/>
        <end position="555"/>
    </location>
</feature>
<dbReference type="SUPFAM" id="SSF54373">
    <property type="entry name" value="FAD-linked reductases, C-terminal domain"/>
    <property type="match status" value="1"/>
</dbReference>
<keyword evidence="6" id="KW-0560">Oxidoreductase</keyword>
<evidence type="ECO:0008006" key="14">
    <source>
        <dbReference type="Google" id="ProtNLM"/>
    </source>
</evidence>
<proteinExistence type="inferred from homology"/>
<keyword evidence="3" id="KW-0285">Flavoprotein</keyword>
<keyword evidence="7" id="KW-0325">Glycoprotein</keyword>
<dbReference type="EMBL" id="JAYKXP010000011">
    <property type="protein sequence ID" value="KAK7052825.1"/>
    <property type="molecule type" value="Genomic_DNA"/>
</dbReference>
<name>A0AAW0DPX9_9AGAR</name>
<evidence type="ECO:0000259" key="10">
    <source>
        <dbReference type="Pfam" id="PF00732"/>
    </source>
</evidence>
<dbReference type="InterPro" id="IPR000172">
    <property type="entry name" value="GMC_OxRdtase_N"/>
</dbReference>
<evidence type="ECO:0000259" key="11">
    <source>
        <dbReference type="Pfam" id="PF05199"/>
    </source>
</evidence>
<keyword evidence="5 9" id="KW-0274">FAD</keyword>
<comment type="similarity">
    <text evidence="2">Belongs to the GMC oxidoreductase family.</text>
</comment>
<dbReference type="Gene3D" id="3.30.560.10">
    <property type="entry name" value="Glucose Oxidase, domain 3"/>
    <property type="match status" value="1"/>
</dbReference>
<accession>A0AAW0DPX9</accession>
<gene>
    <name evidence="12" type="ORF">VNI00_004144</name>
</gene>
<dbReference type="AlphaFoldDB" id="A0AAW0DPX9"/>
<reference evidence="12 13" key="1">
    <citation type="submission" date="2024-01" db="EMBL/GenBank/DDBJ databases">
        <title>A draft genome for a cacao thread blight-causing isolate of Paramarasmius palmivorus.</title>
        <authorList>
            <person name="Baruah I.K."/>
            <person name="Bukari Y."/>
            <person name="Amoako-Attah I."/>
            <person name="Meinhardt L.W."/>
            <person name="Bailey B.A."/>
            <person name="Cohen S.P."/>
        </authorList>
    </citation>
    <scope>NUCLEOTIDE SEQUENCE [LARGE SCALE GENOMIC DNA]</scope>
    <source>
        <strain evidence="12 13">GH-12</strain>
    </source>
</reference>
<evidence type="ECO:0000256" key="8">
    <source>
        <dbReference type="PIRSR" id="PIRSR000137-1"/>
    </source>
</evidence>
<dbReference type="PANTHER" id="PTHR11552:SF201">
    <property type="entry name" value="GLUCOSE-METHANOL-CHOLINE OXIDOREDUCTASE N-TERMINAL DOMAIN-CONTAINING PROTEIN"/>
    <property type="match status" value="1"/>
</dbReference>
<feature type="binding site" evidence="9">
    <location>
        <position position="93"/>
    </location>
    <ligand>
        <name>FAD</name>
        <dbReference type="ChEBI" id="CHEBI:57692"/>
    </ligand>
</feature>
<dbReference type="Pfam" id="PF00732">
    <property type="entry name" value="GMC_oxred_N"/>
    <property type="match status" value="1"/>
</dbReference>
<sequence>MSNTSKTVFDFVIIGGGTTGLVLASRLSEDTNISICILEAGHNLAHTPEMNVPGLQFANTSLDDRMWRFNTTPQTHIKDRIVAYPRGKTLGGTSAVNYLLITRAQAEDYDALEQLGNPGWNWKNLLEYAKKGSTETFTVSPDQAKEYCLKVDTKYHGTTGPIHRSPPFWTSNLDTIFFKGLEAVGVPRNPDPFNGDLSGAFVANHAIDPRTVTRSSSVSGYYEPIKDRPNLCVFEDSQVTRIILEKDNNGGFVAKGVEYQDIVKNSRKTVFAKREVLLCAGVIQTPQLLELSGIGDGNVLKSHGIDALIDLPGDHNWSSYNVEVVPESETKDFLLDPAIAQKELELYQEKKRGMFTTGGSSAFAFLSLPDFMGKERIDELVAKVDINNPDGHSTTLAIQKDWLSSRVPHFEIASIPAYLPSTGEMGKPGKRYLSFLIGLQHMLGRGTIHITSADPFAPPAVNPNVLKEEVDLEILVDSFKFIRHLISTPAYKDVVVEEVLPGPNVKTDEELKEYIRNTVNTIYHPIGTAAMLPRKDGGVVDSQLKVYETNNLRVVRELSCGEHSSPTVLKLDASIFPLHITGHPTQTLHAMAERLADIIKGNVA</sequence>
<evidence type="ECO:0000256" key="2">
    <source>
        <dbReference type="ARBA" id="ARBA00010790"/>
    </source>
</evidence>
<organism evidence="12 13">
    <name type="scientific">Paramarasmius palmivorus</name>
    <dbReference type="NCBI Taxonomy" id="297713"/>
    <lineage>
        <taxon>Eukaryota</taxon>
        <taxon>Fungi</taxon>
        <taxon>Dikarya</taxon>
        <taxon>Basidiomycota</taxon>
        <taxon>Agaricomycotina</taxon>
        <taxon>Agaricomycetes</taxon>
        <taxon>Agaricomycetidae</taxon>
        <taxon>Agaricales</taxon>
        <taxon>Marasmiineae</taxon>
        <taxon>Marasmiaceae</taxon>
        <taxon>Paramarasmius</taxon>
    </lineage>
</organism>
<dbReference type="Proteomes" id="UP001383192">
    <property type="component" value="Unassembled WGS sequence"/>
</dbReference>
<dbReference type="GO" id="GO:0050660">
    <property type="term" value="F:flavin adenine dinucleotide binding"/>
    <property type="evidence" value="ECO:0007669"/>
    <property type="project" value="InterPro"/>
</dbReference>
<protein>
    <recommendedName>
        <fullName evidence="14">Alcohol oxidase</fullName>
    </recommendedName>
</protein>
<feature type="active site" description="Proton acceptor" evidence="8">
    <location>
        <position position="583"/>
    </location>
</feature>
<evidence type="ECO:0000256" key="4">
    <source>
        <dbReference type="ARBA" id="ARBA00022729"/>
    </source>
</evidence>
<keyword evidence="13" id="KW-1185">Reference proteome</keyword>
<dbReference type="Pfam" id="PF05199">
    <property type="entry name" value="GMC_oxred_C"/>
    <property type="match status" value="1"/>
</dbReference>
<evidence type="ECO:0000313" key="13">
    <source>
        <dbReference type="Proteomes" id="UP001383192"/>
    </source>
</evidence>
<evidence type="ECO:0000256" key="5">
    <source>
        <dbReference type="ARBA" id="ARBA00022827"/>
    </source>
</evidence>
<comment type="cofactor">
    <cofactor evidence="1 9">
        <name>FAD</name>
        <dbReference type="ChEBI" id="CHEBI:57692"/>
    </cofactor>
</comment>
<evidence type="ECO:0000256" key="6">
    <source>
        <dbReference type="ARBA" id="ARBA00023002"/>
    </source>
</evidence>
<evidence type="ECO:0000256" key="3">
    <source>
        <dbReference type="ARBA" id="ARBA00022630"/>
    </source>
</evidence>